<dbReference type="PANTHER" id="PTHR32438:SF5">
    <property type="entry name" value="4-ALPHA-GLUCANOTRANSFERASE DPE1, CHLOROPLASTIC_AMYLOPLASTIC"/>
    <property type="match status" value="1"/>
</dbReference>
<dbReference type="CAZy" id="GH77">
    <property type="family name" value="Glycoside Hydrolase Family 77"/>
</dbReference>
<dbReference type="EC" id="2.4.1.25" evidence="3 10"/>
<keyword evidence="12" id="KW-1185">Reference proteome</keyword>
<reference evidence="11 12" key="1">
    <citation type="journal article" date="2010" name="Stand. Genomic Sci.">
        <title>Complete genome sequence of Coraliomargarita akajimensis type strain (04OKA010-24).</title>
        <authorList>
            <person name="Mavromatis K."/>
            <person name="Abt B."/>
            <person name="Brambilla E."/>
            <person name="Lapidus A."/>
            <person name="Copeland A."/>
            <person name="Deshpande S."/>
            <person name="Nolan M."/>
            <person name="Lucas S."/>
            <person name="Tice H."/>
            <person name="Cheng J.F."/>
            <person name="Han C."/>
            <person name="Detter J.C."/>
            <person name="Woyke T."/>
            <person name="Goodwin L."/>
            <person name="Pitluck S."/>
            <person name="Held B."/>
            <person name="Brettin T."/>
            <person name="Tapia R."/>
            <person name="Ivanova N."/>
            <person name="Mikhailova N."/>
            <person name="Pati A."/>
            <person name="Liolios K."/>
            <person name="Chen A."/>
            <person name="Palaniappan K."/>
            <person name="Land M."/>
            <person name="Hauser L."/>
            <person name="Chang Y.J."/>
            <person name="Jeffries C.D."/>
            <person name="Rohde M."/>
            <person name="Goker M."/>
            <person name="Bristow J."/>
            <person name="Eisen J.A."/>
            <person name="Markowitz V."/>
            <person name="Hugenholtz P."/>
            <person name="Klenk H.P."/>
            <person name="Kyrpides N.C."/>
        </authorList>
    </citation>
    <scope>NUCLEOTIDE SEQUENCE [LARGE SCALE GENOMIC DNA]</scope>
    <source>
        <strain evidence="12">DSM 45221 / IAM 15411 / JCM 23193 / KCTC 12865</strain>
    </source>
</reference>
<dbReference type="Gene3D" id="3.20.20.80">
    <property type="entry name" value="Glycosidases"/>
    <property type="match status" value="1"/>
</dbReference>
<dbReference type="EMBL" id="CP001998">
    <property type="protein sequence ID" value="ADE53717.1"/>
    <property type="molecule type" value="Genomic_DNA"/>
</dbReference>
<gene>
    <name evidence="11" type="ordered locus">Caka_0693</name>
</gene>
<evidence type="ECO:0000256" key="8">
    <source>
        <dbReference type="ARBA" id="ARBA00031423"/>
    </source>
</evidence>
<dbReference type="RefSeq" id="WP_013042441.1">
    <property type="nucleotide sequence ID" value="NC_014008.1"/>
</dbReference>
<dbReference type="InterPro" id="IPR003385">
    <property type="entry name" value="Glyco_hydro_77"/>
</dbReference>
<evidence type="ECO:0000256" key="7">
    <source>
        <dbReference type="ARBA" id="ARBA00023277"/>
    </source>
</evidence>
<evidence type="ECO:0000256" key="10">
    <source>
        <dbReference type="RuleBase" id="RU361207"/>
    </source>
</evidence>
<evidence type="ECO:0000256" key="2">
    <source>
        <dbReference type="ARBA" id="ARBA00005684"/>
    </source>
</evidence>
<dbReference type="Pfam" id="PF02446">
    <property type="entry name" value="Glyco_hydro_77"/>
    <property type="match status" value="1"/>
</dbReference>
<dbReference type="Proteomes" id="UP000000925">
    <property type="component" value="Chromosome"/>
</dbReference>
<dbReference type="NCBIfam" id="TIGR00217">
    <property type="entry name" value="malQ"/>
    <property type="match status" value="1"/>
</dbReference>
<dbReference type="InterPro" id="IPR017853">
    <property type="entry name" value="GH"/>
</dbReference>
<keyword evidence="6 10" id="KW-0808">Transferase</keyword>
<evidence type="ECO:0000256" key="9">
    <source>
        <dbReference type="ARBA" id="ARBA00031501"/>
    </source>
</evidence>
<keyword evidence="5 10" id="KW-0328">Glycosyltransferase</keyword>
<dbReference type="NCBIfam" id="NF011080">
    <property type="entry name" value="PRK14508.1-3"/>
    <property type="match status" value="1"/>
</dbReference>
<dbReference type="PANTHER" id="PTHR32438">
    <property type="entry name" value="4-ALPHA-GLUCANOTRANSFERASE DPE1, CHLOROPLASTIC/AMYLOPLASTIC"/>
    <property type="match status" value="1"/>
</dbReference>
<name>D5EPI0_CORAD</name>
<protein>
    <recommendedName>
        <fullName evidence="4 10">4-alpha-glucanotransferase</fullName>
        <ecNumber evidence="3 10">2.4.1.25</ecNumber>
    </recommendedName>
    <alternativeName>
        <fullName evidence="8 10">Amylomaltase</fullName>
    </alternativeName>
    <alternativeName>
        <fullName evidence="9 10">Disproportionating enzyme</fullName>
    </alternativeName>
</protein>
<dbReference type="KEGG" id="caa:Caka_0693"/>
<organism evidence="11 12">
    <name type="scientific">Coraliomargarita akajimensis (strain DSM 45221 / IAM 15411 / JCM 23193 / KCTC 12865 / 04OKA010-24)</name>
    <dbReference type="NCBI Taxonomy" id="583355"/>
    <lineage>
        <taxon>Bacteria</taxon>
        <taxon>Pseudomonadati</taxon>
        <taxon>Verrucomicrobiota</taxon>
        <taxon>Opitutia</taxon>
        <taxon>Puniceicoccales</taxon>
        <taxon>Coraliomargaritaceae</taxon>
        <taxon>Coraliomargarita</taxon>
    </lineage>
</organism>
<sequence length="510" mass="58045">MKTQYPLYNWLQDRSAGVLLHISSLPSSTGIGNFGTGAYRFVDFMQSSGFRVWQICPLGPTGFGDSPYQCFSAFAGNPYFIDLEPLIHEGLLHEDEIGALRALPHTETYYGELYEAFWPLMRLAHERFARSGADHVQDYGSLPSFRKEQAFWIEDFAHFMAFKEHFEGRCWLDWPASFRDHSKAMAKALPADLQAAVDAQVFYQYLFFAQLSKLRHYAQSKGVELMGDVPIFVALDSADVWSHRNLFQLKADGQPSAVAGVPPDLFSEDGQRWGNPLYAWEVHQADKFSWWLERIRSNLSFFDLVRLDHFRGFESYWSVPEQEVTARHGEWIQSPGLELFTAVKKTFPDAKFIAEDLGVVTEEVEQLCDQTGLPRMAILQFAFGDGSGNPFLPHNVGENYVVYSGTHDNETTVGWYANADSNTQDHVRRYLSVSSDEIAWDFTRAAIRSNAKLAVIPLQDLMSLGNEARFNEPGNPVGNWQWRYGQAELDRLQAESSGYLRDQLELFGRA</sequence>
<evidence type="ECO:0000313" key="11">
    <source>
        <dbReference type="EMBL" id="ADE53717.1"/>
    </source>
</evidence>
<comment type="catalytic activity">
    <reaction evidence="1 10">
        <text>Transfers a segment of a (1-&gt;4)-alpha-D-glucan to a new position in an acceptor, which may be glucose or a (1-&gt;4)-alpha-D-glucan.</text>
        <dbReference type="EC" id="2.4.1.25"/>
    </reaction>
</comment>
<comment type="similarity">
    <text evidence="2 10">Belongs to the disproportionating enzyme family.</text>
</comment>
<accession>D5EPI0</accession>
<evidence type="ECO:0000256" key="1">
    <source>
        <dbReference type="ARBA" id="ARBA00000439"/>
    </source>
</evidence>
<keyword evidence="7 10" id="KW-0119">Carbohydrate metabolism</keyword>
<dbReference type="OrthoDB" id="9811841at2"/>
<evidence type="ECO:0000256" key="4">
    <source>
        <dbReference type="ARBA" id="ARBA00020295"/>
    </source>
</evidence>
<proteinExistence type="inferred from homology"/>
<dbReference type="SUPFAM" id="SSF51445">
    <property type="entry name" value="(Trans)glycosidases"/>
    <property type="match status" value="1"/>
</dbReference>
<evidence type="ECO:0000313" key="12">
    <source>
        <dbReference type="Proteomes" id="UP000000925"/>
    </source>
</evidence>
<dbReference type="GO" id="GO:0004134">
    <property type="term" value="F:4-alpha-glucanotransferase activity"/>
    <property type="evidence" value="ECO:0007669"/>
    <property type="project" value="UniProtKB-EC"/>
</dbReference>
<evidence type="ECO:0000256" key="6">
    <source>
        <dbReference type="ARBA" id="ARBA00022679"/>
    </source>
</evidence>
<evidence type="ECO:0000256" key="5">
    <source>
        <dbReference type="ARBA" id="ARBA00022676"/>
    </source>
</evidence>
<dbReference type="eggNOG" id="COG1640">
    <property type="taxonomic scope" value="Bacteria"/>
</dbReference>
<dbReference type="GO" id="GO:0005975">
    <property type="term" value="P:carbohydrate metabolic process"/>
    <property type="evidence" value="ECO:0007669"/>
    <property type="project" value="InterPro"/>
</dbReference>
<dbReference type="STRING" id="583355.Caka_0693"/>
<evidence type="ECO:0000256" key="3">
    <source>
        <dbReference type="ARBA" id="ARBA00012560"/>
    </source>
</evidence>
<dbReference type="AlphaFoldDB" id="D5EPI0"/>
<dbReference type="HOGENOM" id="CLU_014132_1_0_0"/>